<dbReference type="PANTHER" id="PTHR24305">
    <property type="entry name" value="CYTOCHROME P450"/>
    <property type="match status" value="1"/>
</dbReference>
<keyword evidence="7 9" id="KW-0503">Monooxygenase</keyword>
<comment type="caution">
    <text evidence="10">The sequence shown here is derived from an EMBL/GenBank/DDBJ whole genome shotgun (WGS) entry which is preliminary data.</text>
</comment>
<name>A0AAE0P438_9PEZI</name>
<dbReference type="InterPro" id="IPR001128">
    <property type="entry name" value="Cyt_P450"/>
</dbReference>
<gene>
    <name evidence="10" type="ORF">B0H63DRAFT_498465</name>
</gene>
<keyword evidence="5 9" id="KW-0560">Oxidoreductase</keyword>
<evidence type="ECO:0000256" key="5">
    <source>
        <dbReference type="ARBA" id="ARBA00023002"/>
    </source>
</evidence>
<evidence type="ECO:0000313" key="11">
    <source>
        <dbReference type="Proteomes" id="UP001285441"/>
    </source>
</evidence>
<comment type="cofactor">
    <cofactor evidence="1 8">
        <name>heme</name>
        <dbReference type="ChEBI" id="CHEBI:30413"/>
    </cofactor>
</comment>
<evidence type="ECO:0000256" key="3">
    <source>
        <dbReference type="ARBA" id="ARBA00022617"/>
    </source>
</evidence>
<dbReference type="SUPFAM" id="SSF48264">
    <property type="entry name" value="Cytochrome P450"/>
    <property type="match status" value="1"/>
</dbReference>
<keyword evidence="11" id="KW-1185">Reference proteome</keyword>
<dbReference type="Gene3D" id="1.10.630.10">
    <property type="entry name" value="Cytochrome P450"/>
    <property type="match status" value="1"/>
</dbReference>
<evidence type="ECO:0000256" key="9">
    <source>
        <dbReference type="RuleBase" id="RU000461"/>
    </source>
</evidence>
<dbReference type="GO" id="GO:0020037">
    <property type="term" value="F:heme binding"/>
    <property type="evidence" value="ECO:0007669"/>
    <property type="project" value="InterPro"/>
</dbReference>
<proteinExistence type="inferred from homology"/>
<dbReference type="InterPro" id="IPR017972">
    <property type="entry name" value="Cyt_P450_CS"/>
</dbReference>
<accession>A0AAE0P438</accession>
<evidence type="ECO:0000313" key="10">
    <source>
        <dbReference type="EMBL" id="KAK3393108.1"/>
    </source>
</evidence>
<dbReference type="GO" id="GO:0005506">
    <property type="term" value="F:iron ion binding"/>
    <property type="evidence" value="ECO:0007669"/>
    <property type="project" value="InterPro"/>
</dbReference>
<evidence type="ECO:0000256" key="4">
    <source>
        <dbReference type="ARBA" id="ARBA00022723"/>
    </source>
</evidence>
<dbReference type="PROSITE" id="PS00086">
    <property type="entry name" value="CYTOCHROME_P450"/>
    <property type="match status" value="1"/>
</dbReference>
<keyword evidence="4 8" id="KW-0479">Metal-binding</keyword>
<keyword evidence="6 8" id="KW-0408">Iron</keyword>
<sequence>MPSTCSDRLKLPKASTNRSGLLATYTLYGAIWRLYLSPIAHIPGPKLAALTWWYEFYYDIVLGGQYVFKMIELHKEYGPIIRINPDEVHIGDADFFPQLYPASNRRRDRPRFFTKQFGSGVGTAEHELHKLRRAAINPFFSSQSVRNLQPVIEERVNALLDRLQKDAKTPSGQPLNVLYPFSALTNDVINEYAFARCDHLIEDPTFGKEVTDNLLTGTHYGKMIQHVEIILKFINALPESISSRAVAGWSGFLKMKHDIRQQIAEIKATEHTEKWELDVSHPTVFHKLLTTKILPPSEKTITRLGQEGQVLVQAGTLTASWTLTLATFFLLDRPATLQRLRDELVAHMPDPNTIIPLADLEQLPYLRAVIKESLRHSLGTSGRLARICPDESLTYTDPATNITYTIPPGVPVGMTNYKTLTDASIFPDPFAFRPERWLGDDQQRLERYFTVFSAGGRACLGLWLAQAELCLTLAKFWRVWGTRADPRPGDVGTVRLFQTTARDARMAADYFIPIPWKGTKGIRVILQSNQ</sequence>
<comment type="similarity">
    <text evidence="2 9">Belongs to the cytochrome P450 family.</text>
</comment>
<keyword evidence="3 8" id="KW-0349">Heme</keyword>
<dbReference type="InterPro" id="IPR036396">
    <property type="entry name" value="Cyt_P450_sf"/>
</dbReference>
<evidence type="ECO:0000256" key="1">
    <source>
        <dbReference type="ARBA" id="ARBA00001971"/>
    </source>
</evidence>
<dbReference type="CDD" id="cd11062">
    <property type="entry name" value="CYP58-like"/>
    <property type="match status" value="1"/>
</dbReference>
<dbReference type="Proteomes" id="UP001285441">
    <property type="component" value="Unassembled WGS sequence"/>
</dbReference>
<dbReference type="GO" id="GO:0004497">
    <property type="term" value="F:monooxygenase activity"/>
    <property type="evidence" value="ECO:0007669"/>
    <property type="project" value="UniProtKB-KW"/>
</dbReference>
<evidence type="ECO:0000256" key="8">
    <source>
        <dbReference type="PIRSR" id="PIRSR602401-1"/>
    </source>
</evidence>
<feature type="binding site" description="axial binding residue" evidence="8">
    <location>
        <position position="459"/>
    </location>
    <ligand>
        <name>heme</name>
        <dbReference type="ChEBI" id="CHEBI:30413"/>
    </ligand>
    <ligandPart>
        <name>Fe</name>
        <dbReference type="ChEBI" id="CHEBI:18248"/>
    </ligandPart>
</feature>
<evidence type="ECO:0000256" key="2">
    <source>
        <dbReference type="ARBA" id="ARBA00010617"/>
    </source>
</evidence>
<dbReference type="PRINTS" id="PR00463">
    <property type="entry name" value="EP450I"/>
</dbReference>
<evidence type="ECO:0000256" key="6">
    <source>
        <dbReference type="ARBA" id="ARBA00023004"/>
    </source>
</evidence>
<dbReference type="InterPro" id="IPR050121">
    <property type="entry name" value="Cytochrome_P450_monoxygenase"/>
</dbReference>
<dbReference type="AlphaFoldDB" id="A0AAE0P438"/>
<protein>
    <submittedName>
        <fullName evidence="10">Cytochrome P450 CYP542B3</fullName>
    </submittedName>
</protein>
<dbReference type="EMBL" id="JAULSW010000001">
    <property type="protein sequence ID" value="KAK3393108.1"/>
    <property type="molecule type" value="Genomic_DNA"/>
</dbReference>
<reference evidence="10" key="1">
    <citation type="journal article" date="2023" name="Mol. Phylogenet. Evol.">
        <title>Genome-scale phylogeny and comparative genomics of the fungal order Sordariales.</title>
        <authorList>
            <person name="Hensen N."/>
            <person name="Bonometti L."/>
            <person name="Westerberg I."/>
            <person name="Brannstrom I.O."/>
            <person name="Guillou S."/>
            <person name="Cros-Aarteil S."/>
            <person name="Calhoun S."/>
            <person name="Haridas S."/>
            <person name="Kuo A."/>
            <person name="Mondo S."/>
            <person name="Pangilinan J."/>
            <person name="Riley R."/>
            <person name="LaButti K."/>
            <person name="Andreopoulos B."/>
            <person name="Lipzen A."/>
            <person name="Chen C."/>
            <person name="Yan M."/>
            <person name="Daum C."/>
            <person name="Ng V."/>
            <person name="Clum A."/>
            <person name="Steindorff A."/>
            <person name="Ohm R.A."/>
            <person name="Martin F."/>
            <person name="Silar P."/>
            <person name="Natvig D.O."/>
            <person name="Lalanne C."/>
            <person name="Gautier V."/>
            <person name="Ament-Velasquez S.L."/>
            <person name="Kruys A."/>
            <person name="Hutchinson M.I."/>
            <person name="Powell A.J."/>
            <person name="Barry K."/>
            <person name="Miller A.N."/>
            <person name="Grigoriev I.V."/>
            <person name="Debuchy R."/>
            <person name="Gladieux P."/>
            <person name="Hiltunen Thoren M."/>
            <person name="Johannesson H."/>
        </authorList>
    </citation>
    <scope>NUCLEOTIDE SEQUENCE</scope>
    <source>
        <strain evidence="10">CBS 232.78</strain>
    </source>
</reference>
<dbReference type="InterPro" id="IPR002401">
    <property type="entry name" value="Cyt_P450_E_grp-I"/>
</dbReference>
<evidence type="ECO:0000256" key="7">
    <source>
        <dbReference type="ARBA" id="ARBA00023033"/>
    </source>
</evidence>
<reference evidence="10" key="2">
    <citation type="submission" date="2023-06" db="EMBL/GenBank/DDBJ databases">
        <authorList>
            <consortium name="Lawrence Berkeley National Laboratory"/>
            <person name="Haridas S."/>
            <person name="Hensen N."/>
            <person name="Bonometti L."/>
            <person name="Westerberg I."/>
            <person name="Brannstrom I.O."/>
            <person name="Guillou S."/>
            <person name="Cros-Aarteil S."/>
            <person name="Calhoun S."/>
            <person name="Kuo A."/>
            <person name="Mondo S."/>
            <person name="Pangilinan J."/>
            <person name="Riley R."/>
            <person name="LaButti K."/>
            <person name="Andreopoulos B."/>
            <person name="Lipzen A."/>
            <person name="Chen C."/>
            <person name="Yanf M."/>
            <person name="Daum C."/>
            <person name="Ng V."/>
            <person name="Clum A."/>
            <person name="Steindorff A."/>
            <person name="Ohm R."/>
            <person name="Martin F."/>
            <person name="Silar P."/>
            <person name="Natvig D."/>
            <person name="Lalanne C."/>
            <person name="Gautier V."/>
            <person name="Ament-velasquez S.L."/>
            <person name="Kruys A."/>
            <person name="Hutchinson M.I."/>
            <person name="Powell A.J."/>
            <person name="Barry K."/>
            <person name="Miller A.N."/>
            <person name="Grigoriev I.V."/>
            <person name="Debuchy R."/>
            <person name="Gladieux P."/>
            <person name="Thoren M.H."/>
            <person name="Johannesson H."/>
        </authorList>
    </citation>
    <scope>NUCLEOTIDE SEQUENCE</scope>
    <source>
        <strain evidence="10">CBS 232.78</strain>
    </source>
</reference>
<dbReference type="PANTHER" id="PTHR24305:SF157">
    <property type="entry name" value="N-ACETYLTRYPTOPHAN 6-HYDROXYLASE IVOC-RELATED"/>
    <property type="match status" value="1"/>
</dbReference>
<organism evidence="10 11">
    <name type="scientific">Podospora didyma</name>
    <dbReference type="NCBI Taxonomy" id="330526"/>
    <lineage>
        <taxon>Eukaryota</taxon>
        <taxon>Fungi</taxon>
        <taxon>Dikarya</taxon>
        <taxon>Ascomycota</taxon>
        <taxon>Pezizomycotina</taxon>
        <taxon>Sordariomycetes</taxon>
        <taxon>Sordariomycetidae</taxon>
        <taxon>Sordariales</taxon>
        <taxon>Podosporaceae</taxon>
        <taxon>Podospora</taxon>
    </lineage>
</organism>
<dbReference type="GO" id="GO:0016705">
    <property type="term" value="F:oxidoreductase activity, acting on paired donors, with incorporation or reduction of molecular oxygen"/>
    <property type="evidence" value="ECO:0007669"/>
    <property type="project" value="InterPro"/>
</dbReference>
<dbReference type="Pfam" id="PF00067">
    <property type="entry name" value="p450"/>
    <property type="match status" value="1"/>
</dbReference>